<feature type="non-terminal residue" evidence="2">
    <location>
        <position position="1"/>
    </location>
</feature>
<reference evidence="2" key="1">
    <citation type="journal article" date="2014" name="Front. Microbiol.">
        <title>High frequency of phylogenetically diverse reductive dehalogenase-homologous genes in deep subseafloor sedimentary metagenomes.</title>
        <authorList>
            <person name="Kawai M."/>
            <person name="Futagami T."/>
            <person name="Toyoda A."/>
            <person name="Takaki Y."/>
            <person name="Nishi S."/>
            <person name="Hori S."/>
            <person name="Arai W."/>
            <person name="Tsubouchi T."/>
            <person name="Morono Y."/>
            <person name="Uchiyama I."/>
            <person name="Ito T."/>
            <person name="Fujiyama A."/>
            <person name="Inagaki F."/>
            <person name="Takami H."/>
        </authorList>
    </citation>
    <scope>NUCLEOTIDE SEQUENCE</scope>
    <source>
        <strain evidence="2">Expedition CK06-06</strain>
    </source>
</reference>
<dbReference type="InterPro" id="IPR016181">
    <property type="entry name" value="Acyl_CoA_acyltransferase"/>
</dbReference>
<dbReference type="InterPro" id="IPR000182">
    <property type="entry name" value="GNAT_dom"/>
</dbReference>
<feature type="domain" description="N-acetyltransferase" evidence="1">
    <location>
        <begin position="43"/>
        <end position="194"/>
    </location>
</feature>
<proteinExistence type="predicted"/>
<gene>
    <name evidence="2" type="ORF">S06H3_28258</name>
</gene>
<dbReference type="EMBL" id="BARV01016471">
    <property type="protein sequence ID" value="GAI27432.1"/>
    <property type="molecule type" value="Genomic_DNA"/>
</dbReference>
<organism evidence="2">
    <name type="scientific">marine sediment metagenome</name>
    <dbReference type="NCBI Taxonomy" id="412755"/>
    <lineage>
        <taxon>unclassified sequences</taxon>
        <taxon>metagenomes</taxon>
        <taxon>ecological metagenomes</taxon>
    </lineage>
</organism>
<name>X1M727_9ZZZZ</name>
<dbReference type="SUPFAM" id="SSF55729">
    <property type="entry name" value="Acyl-CoA N-acyltransferases (Nat)"/>
    <property type="match status" value="1"/>
</dbReference>
<dbReference type="Pfam" id="PF00583">
    <property type="entry name" value="Acetyltransf_1"/>
    <property type="match status" value="1"/>
</dbReference>
<dbReference type="Gene3D" id="3.40.630.30">
    <property type="match status" value="1"/>
</dbReference>
<evidence type="ECO:0000259" key="1">
    <source>
        <dbReference type="PROSITE" id="PS51186"/>
    </source>
</evidence>
<dbReference type="CDD" id="cd04301">
    <property type="entry name" value="NAT_SF"/>
    <property type="match status" value="1"/>
</dbReference>
<evidence type="ECO:0000313" key="2">
    <source>
        <dbReference type="EMBL" id="GAI27432.1"/>
    </source>
</evidence>
<protein>
    <recommendedName>
        <fullName evidence="1">N-acetyltransferase domain-containing protein</fullName>
    </recommendedName>
</protein>
<sequence length="267" mass="31637">VHLLVTNDNGIHSKSKLLGIEAKVYRLEQVLSFIEKIFSEKDIRIPNIKDEFLYNIDINEPIFKTITEEYPDFFGWFKNKAPEGRKAWIFKDSNLNTIGAICIYKEEKNLFGIKEKILKLCTFRVDDTSRGKKLGELLLKTAFKYCVENNYKAIYITLFPKKQLYLINLLEDFGFQSIGYNERRELIYLKKFFVKDINEVNNLDNLTFHLKYSPYFKNDLKINKFIIPIQPRFHKKLFPDNQKQNQLFYDNDPYGNAIKKPISVTVE</sequence>
<dbReference type="GO" id="GO:0016747">
    <property type="term" value="F:acyltransferase activity, transferring groups other than amino-acyl groups"/>
    <property type="evidence" value="ECO:0007669"/>
    <property type="project" value="InterPro"/>
</dbReference>
<dbReference type="PROSITE" id="PS51186">
    <property type="entry name" value="GNAT"/>
    <property type="match status" value="1"/>
</dbReference>
<comment type="caution">
    <text evidence="2">The sequence shown here is derived from an EMBL/GenBank/DDBJ whole genome shotgun (WGS) entry which is preliminary data.</text>
</comment>
<dbReference type="AlphaFoldDB" id="X1M727"/>
<accession>X1M727</accession>